<dbReference type="PANTHER" id="PTHR42796:SF4">
    <property type="entry name" value="FUMARYLACETOACETATE HYDROLASE DOMAIN-CONTAINING PROTEIN 2A"/>
    <property type="match status" value="1"/>
</dbReference>
<dbReference type="Gene3D" id="3.90.850.10">
    <property type="entry name" value="Fumarylacetoacetase-like, C-terminal domain"/>
    <property type="match status" value="1"/>
</dbReference>
<dbReference type="GO" id="GO:0016787">
    <property type="term" value="F:hydrolase activity"/>
    <property type="evidence" value="ECO:0007669"/>
    <property type="project" value="UniProtKB-KW"/>
</dbReference>
<dbReference type="PANTHER" id="PTHR42796">
    <property type="entry name" value="FUMARYLACETOACETATE HYDROLASE DOMAIN-CONTAINING PROTEIN 2A-RELATED"/>
    <property type="match status" value="1"/>
</dbReference>
<name>A0ABP3L0N0_9BACI</name>
<organism evidence="4 5">
    <name type="scientific">Salinibacillus aidingensis</name>
    <dbReference type="NCBI Taxonomy" id="237684"/>
    <lineage>
        <taxon>Bacteria</taxon>
        <taxon>Bacillati</taxon>
        <taxon>Bacillota</taxon>
        <taxon>Bacilli</taxon>
        <taxon>Bacillales</taxon>
        <taxon>Bacillaceae</taxon>
        <taxon>Salinibacillus</taxon>
    </lineage>
</organism>
<gene>
    <name evidence="4" type="ORF">GCM10008986_12280</name>
</gene>
<keyword evidence="4" id="KW-0378">Hydrolase</keyword>
<dbReference type="Proteomes" id="UP001500880">
    <property type="component" value="Unassembled WGS sequence"/>
</dbReference>
<comment type="similarity">
    <text evidence="1">Belongs to the FAH family.</text>
</comment>
<reference evidence="5" key="1">
    <citation type="journal article" date="2019" name="Int. J. Syst. Evol. Microbiol.">
        <title>The Global Catalogue of Microorganisms (GCM) 10K type strain sequencing project: providing services to taxonomists for standard genome sequencing and annotation.</title>
        <authorList>
            <consortium name="The Broad Institute Genomics Platform"/>
            <consortium name="The Broad Institute Genome Sequencing Center for Infectious Disease"/>
            <person name="Wu L."/>
            <person name="Ma J."/>
        </authorList>
    </citation>
    <scope>NUCLEOTIDE SEQUENCE [LARGE SCALE GENOMIC DNA]</scope>
    <source>
        <strain evidence="5">JCM 12389</strain>
    </source>
</reference>
<proteinExistence type="inferred from homology"/>
<keyword evidence="2" id="KW-0479">Metal-binding</keyword>
<dbReference type="EMBL" id="BAAADO010000002">
    <property type="protein sequence ID" value="GAA0488206.1"/>
    <property type="molecule type" value="Genomic_DNA"/>
</dbReference>
<protein>
    <submittedName>
        <fullName evidence="4">Fumarylacetoacetate hydrolase family protein</fullName>
    </submittedName>
</protein>
<comment type="caution">
    <text evidence="4">The sequence shown here is derived from an EMBL/GenBank/DDBJ whole genome shotgun (WGS) entry which is preliminary data.</text>
</comment>
<accession>A0ABP3L0N0</accession>
<dbReference type="SUPFAM" id="SSF56529">
    <property type="entry name" value="FAH"/>
    <property type="match status" value="1"/>
</dbReference>
<sequence length="307" mass="34283">MRIVFYEPENTFGQIRTGVLYDNKVIDVNEAYRSFLTYNEASASSADQLVPASVNDYLALGKAAFDRTKEAVSHAIEHQEDSVMLDRNLVTLKAPLKQGAKVICVGKNYRNHVSEMKSEIPDFPVLFAKFSNAMIGPEDQIQKSSKTNKLDYEGELALIIGKEASQVSRDKALDYVAGYTVGNDVSARDLQKRTPQWLQGKTLDHSTPIGPWMVTADEVPDPHDLTIKTTVNGEQRQYSNTRHFIFNIPYLIEFISSLITLQPGDVILTGTPDGVGFAMDPPQFLENGDQIKIEIEKIGILENDVRQ</sequence>
<evidence type="ECO:0000313" key="5">
    <source>
        <dbReference type="Proteomes" id="UP001500880"/>
    </source>
</evidence>
<evidence type="ECO:0000256" key="2">
    <source>
        <dbReference type="ARBA" id="ARBA00022723"/>
    </source>
</evidence>
<evidence type="ECO:0000256" key="1">
    <source>
        <dbReference type="ARBA" id="ARBA00010211"/>
    </source>
</evidence>
<evidence type="ECO:0000259" key="3">
    <source>
        <dbReference type="Pfam" id="PF01557"/>
    </source>
</evidence>
<dbReference type="Pfam" id="PF01557">
    <property type="entry name" value="FAA_hydrolase"/>
    <property type="match status" value="1"/>
</dbReference>
<dbReference type="InterPro" id="IPR011234">
    <property type="entry name" value="Fumarylacetoacetase-like_C"/>
</dbReference>
<feature type="domain" description="Fumarylacetoacetase-like C-terminal" evidence="3">
    <location>
        <begin position="101"/>
        <end position="306"/>
    </location>
</feature>
<keyword evidence="5" id="KW-1185">Reference proteome</keyword>
<dbReference type="InterPro" id="IPR036663">
    <property type="entry name" value="Fumarylacetoacetase_C_sf"/>
</dbReference>
<evidence type="ECO:0000313" key="4">
    <source>
        <dbReference type="EMBL" id="GAA0488206.1"/>
    </source>
</evidence>
<dbReference type="InterPro" id="IPR051121">
    <property type="entry name" value="FAH"/>
</dbReference>